<proteinExistence type="predicted"/>
<gene>
    <name evidence="1" type="ORF">SAMN05216389_11582</name>
</gene>
<name>A0A1I0FJ26_9BACI</name>
<evidence type="ECO:0000313" key="1">
    <source>
        <dbReference type="EMBL" id="SET58053.1"/>
    </source>
</evidence>
<reference evidence="1 2" key="1">
    <citation type="submission" date="2016-10" db="EMBL/GenBank/DDBJ databases">
        <authorList>
            <person name="de Groot N.N."/>
        </authorList>
    </citation>
    <scope>NUCLEOTIDE SEQUENCE [LARGE SCALE GENOMIC DNA]</scope>
    <source>
        <strain evidence="1 2">IBRC-M 10780</strain>
    </source>
</reference>
<organism evidence="1 2">
    <name type="scientific">Oceanobacillus limi</name>
    <dbReference type="NCBI Taxonomy" id="930131"/>
    <lineage>
        <taxon>Bacteria</taxon>
        <taxon>Bacillati</taxon>
        <taxon>Bacillota</taxon>
        <taxon>Bacilli</taxon>
        <taxon>Bacillales</taxon>
        <taxon>Bacillaceae</taxon>
        <taxon>Oceanobacillus</taxon>
    </lineage>
</organism>
<protein>
    <submittedName>
        <fullName evidence="1">Uncharacterized protein</fullName>
    </submittedName>
</protein>
<accession>A0A1I0FJ26</accession>
<dbReference type="RefSeq" id="WP_211753630.1">
    <property type="nucleotide sequence ID" value="NZ_FOHE01000015.1"/>
</dbReference>
<dbReference type="EMBL" id="FOHE01000015">
    <property type="protein sequence ID" value="SET58053.1"/>
    <property type="molecule type" value="Genomic_DNA"/>
</dbReference>
<dbReference type="Proteomes" id="UP000198618">
    <property type="component" value="Unassembled WGS sequence"/>
</dbReference>
<dbReference type="AlphaFoldDB" id="A0A1I0FJ26"/>
<keyword evidence="2" id="KW-1185">Reference proteome</keyword>
<evidence type="ECO:0000313" key="2">
    <source>
        <dbReference type="Proteomes" id="UP000198618"/>
    </source>
</evidence>
<sequence>MEGEIGVSEFVDFWCVPLYDEYPLLITARFFQDSSTYTNHFVAKISKKH</sequence>